<keyword evidence="3" id="KW-1185">Reference proteome</keyword>
<sequence length="148" mass="15900">MDKQRLTLAVLTLVPLVVACGSEKTDGGSGSVAAERPVTGVDWRVRDITVNGTTTAAHGSPYLAFDAKTHKAAGRLGCNHVNARATVRAGHITLGRAMTTRMMCDASLMQTERALLGLFNHTVRYRIDHDTLTLTSANGMKVRAVVRQ</sequence>
<dbReference type="InterPro" id="IPR005184">
    <property type="entry name" value="DUF306_Meta_HslJ"/>
</dbReference>
<dbReference type="InterPro" id="IPR038670">
    <property type="entry name" value="HslJ-like_sf"/>
</dbReference>
<reference evidence="2 3" key="1">
    <citation type="journal article" date="2015" name="Int. J. Syst. Evol. Microbiol.">
        <title>Streptomyces gilvifuscus sp. nov., an actinomycete that produces antibacterial compounds isolated from soil.</title>
        <authorList>
            <person name="Nguyen T.M."/>
            <person name="Kim J."/>
        </authorList>
    </citation>
    <scope>NUCLEOTIDE SEQUENCE [LARGE SCALE GENOMIC DNA]</scope>
    <source>
        <strain evidence="2 3">T113</strain>
    </source>
</reference>
<protein>
    <submittedName>
        <fullName evidence="2">META domain-containing protein</fullName>
    </submittedName>
</protein>
<evidence type="ECO:0000259" key="1">
    <source>
        <dbReference type="Pfam" id="PF03724"/>
    </source>
</evidence>
<dbReference type="RefSeq" id="WP_272176619.1">
    <property type="nucleotide sequence ID" value="NZ_JAQOSK010000009.1"/>
</dbReference>
<dbReference type="EMBL" id="JAQOSK010000009">
    <property type="protein sequence ID" value="MDC2957548.1"/>
    <property type="molecule type" value="Genomic_DNA"/>
</dbReference>
<dbReference type="Proteomes" id="UP001221328">
    <property type="component" value="Unassembled WGS sequence"/>
</dbReference>
<comment type="caution">
    <text evidence="2">The sequence shown here is derived from an EMBL/GenBank/DDBJ whole genome shotgun (WGS) entry which is preliminary data.</text>
</comment>
<dbReference type="PANTHER" id="PTHR35535">
    <property type="entry name" value="HEAT SHOCK PROTEIN HSLJ"/>
    <property type="match status" value="1"/>
</dbReference>
<dbReference type="PROSITE" id="PS51257">
    <property type="entry name" value="PROKAR_LIPOPROTEIN"/>
    <property type="match status" value="1"/>
</dbReference>
<proteinExistence type="predicted"/>
<dbReference type="Pfam" id="PF03724">
    <property type="entry name" value="META"/>
    <property type="match status" value="1"/>
</dbReference>
<accession>A0ABT5FYD0</accession>
<dbReference type="InterPro" id="IPR053147">
    <property type="entry name" value="Hsp_HslJ-like"/>
</dbReference>
<feature type="domain" description="DUF306" evidence="1">
    <location>
        <begin position="37"/>
        <end position="142"/>
    </location>
</feature>
<dbReference type="PANTHER" id="PTHR35535:SF2">
    <property type="entry name" value="DUF306 DOMAIN-CONTAINING PROTEIN"/>
    <property type="match status" value="1"/>
</dbReference>
<dbReference type="Gene3D" id="2.40.128.270">
    <property type="match status" value="1"/>
</dbReference>
<organism evidence="2 3">
    <name type="scientific">Streptomyces gilvifuscus</name>
    <dbReference type="NCBI Taxonomy" id="1550617"/>
    <lineage>
        <taxon>Bacteria</taxon>
        <taxon>Bacillati</taxon>
        <taxon>Actinomycetota</taxon>
        <taxon>Actinomycetes</taxon>
        <taxon>Kitasatosporales</taxon>
        <taxon>Streptomycetaceae</taxon>
        <taxon>Streptomyces</taxon>
    </lineage>
</organism>
<evidence type="ECO:0000313" key="3">
    <source>
        <dbReference type="Proteomes" id="UP001221328"/>
    </source>
</evidence>
<name>A0ABT5FYD0_9ACTN</name>
<evidence type="ECO:0000313" key="2">
    <source>
        <dbReference type="EMBL" id="MDC2957548.1"/>
    </source>
</evidence>
<gene>
    <name evidence="2" type="ORF">PO587_24125</name>
</gene>